<proteinExistence type="predicted"/>
<dbReference type="GO" id="GO:0016020">
    <property type="term" value="C:membrane"/>
    <property type="evidence" value="ECO:0007669"/>
    <property type="project" value="UniProtKB-SubCell"/>
</dbReference>
<keyword evidence="2" id="KW-0813">Transport</keyword>
<dbReference type="InterPro" id="IPR052983">
    <property type="entry name" value="MFS_Riboflavin_Transporter"/>
</dbReference>
<evidence type="ECO:0000256" key="5">
    <source>
        <dbReference type="ARBA" id="ARBA00023136"/>
    </source>
</evidence>
<feature type="transmembrane region" description="Helical" evidence="6">
    <location>
        <begin position="85"/>
        <end position="103"/>
    </location>
</feature>
<keyword evidence="5 6" id="KW-0472">Membrane</keyword>
<dbReference type="PANTHER" id="PTHR43385:SF1">
    <property type="entry name" value="RIBOFLAVIN TRANSPORTER RIBJ"/>
    <property type="match status" value="1"/>
</dbReference>
<dbReference type="Pfam" id="PF07690">
    <property type="entry name" value="MFS_1"/>
    <property type="match status" value="1"/>
</dbReference>
<evidence type="ECO:0000313" key="7">
    <source>
        <dbReference type="EMBL" id="KAK3868214.1"/>
    </source>
</evidence>
<dbReference type="InterPro" id="IPR011701">
    <property type="entry name" value="MFS"/>
</dbReference>
<sequence>MLEGKGFGRYGGYCTVIGGILIHLTLGNIYSFGNMLTYIGSYMHQRVTTHVTYSNTIWVNSITTATKGLLMVFGGLLEHVVGPRITCFIGCTLLSAGIMLTYYTIDMSLFAVIMTYGFLAGIGTSLAYTTPLACGMKWYPESKGLVNGLVVAGFGLGALGSTSFQTQYLNPHNFPPDYNTGYFTEAEILDKVPSLFIALGCIFLLMQYIGCVLLNKPSEDKVSESQEEMVRLLEGDEN</sequence>
<feature type="transmembrane region" description="Helical" evidence="6">
    <location>
        <begin position="195"/>
        <end position="214"/>
    </location>
</feature>
<evidence type="ECO:0000256" key="3">
    <source>
        <dbReference type="ARBA" id="ARBA00022692"/>
    </source>
</evidence>
<evidence type="ECO:0008006" key="9">
    <source>
        <dbReference type="Google" id="ProtNLM"/>
    </source>
</evidence>
<evidence type="ECO:0000256" key="1">
    <source>
        <dbReference type="ARBA" id="ARBA00004141"/>
    </source>
</evidence>
<dbReference type="SUPFAM" id="SSF103473">
    <property type="entry name" value="MFS general substrate transporter"/>
    <property type="match status" value="1"/>
</dbReference>
<gene>
    <name evidence="7" type="ORF">Pcinc_026380</name>
</gene>
<dbReference type="Gene3D" id="1.20.1250.20">
    <property type="entry name" value="MFS general substrate transporter like domains"/>
    <property type="match status" value="1"/>
</dbReference>
<feature type="transmembrane region" description="Helical" evidence="6">
    <location>
        <begin position="109"/>
        <end position="133"/>
    </location>
</feature>
<keyword evidence="4 6" id="KW-1133">Transmembrane helix</keyword>
<dbReference type="PANTHER" id="PTHR43385">
    <property type="entry name" value="RIBOFLAVIN TRANSPORTER RIBJ"/>
    <property type="match status" value="1"/>
</dbReference>
<name>A0AAE1F672_PETCI</name>
<dbReference type="GO" id="GO:0022857">
    <property type="term" value="F:transmembrane transporter activity"/>
    <property type="evidence" value="ECO:0007669"/>
    <property type="project" value="InterPro"/>
</dbReference>
<accession>A0AAE1F672</accession>
<feature type="transmembrane region" description="Helical" evidence="6">
    <location>
        <begin position="53"/>
        <end position="73"/>
    </location>
</feature>
<comment type="caution">
    <text evidence="7">The sequence shown here is derived from an EMBL/GenBank/DDBJ whole genome shotgun (WGS) entry which is preliminary data.</text>
</comment>
<dbReference type="Proteomes" id="UP001286313">
    <property type="component" value="Unassembled WGS sequence"/>
</dbReference>
<comment type="subcellular location">
    <subcellularLocation>
        <location evidence="1">Membrane</location>
        <topology evidence="1">Multi-pass membrane protein</topology>
    </subcellularLocation>
</comment>
<protein>
    <recommendedName>
        <fullName evidence="9">Major facilitator superfamily (MFS) profile domain-containing protein</fullName>
    </recommendedName>
</protein>
<evidence type="ECO:0000256" key="2">
    <source>
        <dbReference type="ARBA" id="ARBA00022448"/>
    </source>
</evidence>
<dbReference type="EMBL" id="JAWQEG010003062">
    <property type="protein sequence ID" value="KAK3868214.1"/>
    <property type="molecule type" value="Genomic_DNA"/>
</dbReference>
<feature type="transmembrane region" description="Helical" evidence="6">
    <location>
        <begin position="12"/>
        <end position="33"/>
    </location>
</feature>
<keyword evidence="8" id="KW-1185">Reference proteome</keyword>
<evidence type="ECO:0000256" key="6">
    <source>
        <dbReference type="SAM" id="Phobius"/>
    </source>
</evidence>
<evidence type="ECO:0000313" key="8">
    <source>
        <dbReference type="Proteomes" id="UP001286313"/>
    </source>
</evidence>
<dbReference type="AlphaFoldDB" id="A0AAE1F672"/>
<dbReference type="InterPro" id="IPR036259">
    <property type="entry name" value="MFS_trans_sf"/>
</dbReference>
<keyword evidence="3 6" id="KW-0812">Transmembrane</keyword>
<organism evidence="7 8">
    <name type="scientific">Petrolisthes cinctipes</name>
    <name type="common">Flat porcelain crab</name>
    <dbReference type="NCBI Taxonomy" id="88211"/>
    <lineage>
        <taxon>Eukaryota</taxon>
        <taxon>Metazoa</taxon>
        <taxon>Ecdysozoa</taxon>
        <taxon>Arthropoda</taxon>
        <taxon>Crustacea</taxon>
        <taxon>Multicrustacea</taxon>
        <taxon>Malacostraca</taxon>
        <taxon>Eumalacostraca</taxon>
        <taxon>Eucarida</taxon>
        <taxon>Decapoda</taxon>
        <taxon>Pleocyemata</taxon>
        <taxon>Anomura</taxon>
        <taxon>Galatheoidea</taxon>
        <taxon>Porcellanidae</taxon>
        <taxon>Petrolisthes</taxon>
    </lineage>
</organism>
<reference evidence="7" key="1">
    <citation type="submission" date="2023-10" db="EMBL/GenBank/DDBJ databases">
        <title>Genome assemblies of two species of porcelain crab, Petrolisthes cinctipes and Petrolisthes manimaculis (Anomura: Porcellanidae).</title>
        <authorList>
            <person name="Angst P."/>
        </authorList>
    </citation>
    <scope>NUCLEOTIDE SEQUENCE</scope>
    <source>
        <strain evidence="7">PB745_01</strain>
        <tissue evidence="7">Gill</tissue>
    </source>
</reference>
<evidence type="ECO:0000256" key="4">
    <source>
        <dbReference type="ARBA" id="ARBA00022989"/>
    </source>
</evidence>